<name>A0A1I2QUY3_9GAMM</name>
<proteinExistence type="predicted"/>
<evidence type="ECO:0000313" key="2">
    <source>
        <dbReference type="Proteomes" id="UP000198623"/>
    </source>
</evidence>
<dbReference type="AlphaFoldDB" id="A0A1I2QUY3"/>
<dbReference type="OrthoDB" id="9182697at2"/>
<gene>
    <name evidence="1" type="ORF">SAMN05216175_10535</name>
</gene>
<reference evidence="2" key="1">
    <citation type="submission" date="2016-10" db="EMBL/GenBank/DDBJ databases">
        <authorList>
            <person name="Varghese N."/>
            <person name="Submissions S."/>
        </authorList>
    </citation>
    <scope>NUCLEOTIDE SEQUENCE [LARGE SCALE GENOMIC DNA]</scope>
    <source>
        <strain evidence="2">CGMCC 1.10971</strain>
    </source>
</reference>
<sequence length="116" mass="13873">MNTEIEEKKKYLLHWMYDFIEDDDEPAYQKKDVDECDQILTAFINAVDGSEHKSEFAWISSQVERLVKTLNILNEKHQHQLLETHQREDLCALISLVIAHAGHDYEEDLTEQWREW</sequence>
<protein>
    <submittedName>
        <fullName evidence="1">Uncharacterized protein</fullName>
    </submittedName>
</protein>
<organism evidence="1 2">
    <name type="scientific">Neptunomonas qingdaonensis</name>
    <dbReference type="NCBI Taxonomy" id="1045558"/>
    <lineage>
        <taxon>Bacteria</taxon>
        <taxon>Pseudomonadati</taxon>
        <taxon>Pseudomonadota</taxon>
        <taxon>Gammaproteobacteria</taxon>
        <taxon>Oceanospirillales</taxon>
        <taxon>Oceanospirillaceae</taxon>
        <taxon>Neptunomonas</taxon>
    </lineage>
</organism>
<evidence type="ECO:0000313" key="1">
    <source>
        <dbReference type="EMBL" id="SFG29431.1"/>
    </source>
</evidence>
<dbReference type="RefSeq" id="WP_090726915.1">
    <property type="nucleotide sequence ID" value="NZ_FOOU01000005.1"/>
</dbReference>
<dbReference type="Proteomes" id="UP000198623">
    <property type="component" value="Unassembled WGS sequence"/>
</dbReference>
<dbReference type="STRING" id="1045558.SAMN05216175_10535"/>
<keyword evidence="2" id="KW-1185">Reference proteome</keyword>
<dbReference type="EMBL" id="FOOU01000005">
    <property type="protein sequence ID" value="SFG29431.1"/>
    <property type="molecule type" value="Genomic_DNA"/>
</dbReference>
<accession>A0A1I2QUY3</accession>